<protein>
    <submittedName>
        <fullName evidence="1">Uncharacterized protein</fullName>
    </submittedName>
</protein>
<evidence type="ECO:0000313" key="1">
    <source>
        <dbReference type="EMBL" id="CAB4223412.1"/>
    </source>
</evidence>
<reference evidence="1" key="1">
    <citation type="submission" date="2020-05" db="EMBL/GenBank/DDBJ databases">
        <authorList>
            <person name="Chiriac C."/>
            <person name="Salcher M."/>
            <person name="Ghai R."/>
            <person name="Kavagutti S V."/>
        </authorList>
    </citation>
    <scope>NUCLEOTIDE SEQUENCE</scope>
</reference>
<organism evidence="1">
    <name type="scientific">uncultured Caudovirales phage</name>
    <dbReference type="NCBI Taxonomy" id="2100421"/>
    <lineage>
        <taxon>Viruses</taxon>
        <taxon>Duplodnaviria</taxon>
        <taxon>Heunggongvirae</taxon>
        <taxon>Uroviricota</taxon>
        <taxon>Caudoviricetes</taxon>
        <taxon>Peduoviridae</taxon>
        <taxon>Maltschvirus</taxon>
        <taxon>Maltschvirus maltsch</taxon>
    </lineage>
</organism>
<dbReference type="EMBL" id="LR797531">
    <property type="protein sequence ID" value="CAB4223412.1"/>
    <property type="molecule type" value="Genomic_DNA"/>
</dbReference>
<proteinExistence type="predicted"/>
<sequence length="162" mass="17300">MGNSPVPIDVQIACIDREIGFRQRTYKRWVPDGKITQAAADAEMAALVGVMGTLQAVAAGQVAGVVGLDEVRRGAREAVLYLVTPHMHSSKLVAIDRKLRTLDELEKAAREAAGLASPEGDRPVVGMNMDTGALDPEAYCPRCESVQPLVDGESCGRCKLVI</sequence>
<accession>A0A6J5T6P6</accession>
<name>A0A6J5T6P6_9CAUD</name>
<gene>
    <name evidence="1" type="ORF">UFOVP1670_43</name>
</gene>